<dbReference type="PANTHER" id="PTHR11245:SF6">
    <property type="entry name" value="DUF19 DOMAIN-CONTAINING PROTEIN"/>
    <property type="match status" value="1"/>
</dbReference>
<accession>A0AAV5W201</accession>
<dbReference type="PANTHER" id="PTHR11245">
    <property type="entry name" value="STANNIOCALCIN"/>
    <property type="match status" value="1"/>
</dbReference>
<organism evidence="5 6">
    <name type="scientific">Pristionchus fissidentatus</name>
    <dbReference type="NCBI Taxonomy" id="1538716"/>
    <lineage>
        <taxon>Eukaryota</taxon>
        <taxon>Metazoa</taxon>
        <taxon>Ecdysozoa</taxon>
        <taxon>Nematoda</taxon>
        <taxon>Chromadorea</taxon>
        <taxon>Rhabditida</taxon>
        <taxon>Rhabditina</taxon>
        <taxon>Diplogasteromorpha</taxon>
        <taxon>Diplogasteroidea</taxon>
        <taxon>Neodiplogasteridae</taxon>
        <taxon>Pristionchus</taxon>
    </lineage>
</organism>
<proteinExistence type="inferred from homology"/>
<protein>
    <recommendedName>
        <fullName evidence="7">Ion channel</fullName>
    </recommendedName>
</protein>
<keyword evidence="3" id="KW-0372">Hormone</keyword>
<name>A0AAV5W201_9BILA</name>
<evidence type="ECO:0000256" key="4">
    <source>
        <dbReference type="ARBA" id="ARBA00023157"/>
    </source>
</evidence>
<gene>
    <name evidence="5" type="ORF">PFISCL1PPCAC_16025</name>
</gene>
<sequence length="83" mass="9175">LEKTTPCGPSGYALHYGLRNCRSFAAKEGLFNAVGKSFVRCTRTCLANFVRTQIINGVRDCSTINDKAFTSHVQCYINCGFCK</sequence>
<dbReference type="GO" id="GO:0005179">
    <property type="term" value="F:hormone activity"/>
    <property type="evidence" value="ECO:0007669"/>
    <property type="project" value="UniProtKB-KW"/>
</dbReference>
<dbReference type="InterPro" id="IPR004978">
    <property type="entry name" value="Stanniocalcin"/>
</dbReference>
<comment type="caution">
    <text evidence="5">The sequence shown here is derived from an EMBL/GenBank/DDBJ whole genome shotgun (WGS) entry which is preliminary data.</text>
</comment>
<evidence type="ECO:0000313" key="6">
    <source>
        <dbReference type="Proteomes" id="UP001432322"/>
    </source>
</evidence>
<dbReference type="GO" id="GO:0006874">
    <property type="term" value="P:intracellular calcium ion homeostasis"/>
    <property type="evidence" value="ECO:0007669"/>
    <property type="project" value="TreeGrafter"/>
</dbReference>
<comment type="subunit">
    <text evidence="2">Homodimer; disulfide-linked.</text>
</comment>
<dbReference type="Proteomes" id="UP001432322">
    <property type="component" value="Unassembled WGS sequence"/>
</dbReference>
<feature type="non-terminal residue" evidence="5">
    <location>
        <position position="83"/>
    </location>
</feature>
<evidence type="ECO:0008006" key="7">
    <source>
        <dbReference type="Google" id="ProtNLM"/>
    </source>
</evidence>
<dbReference type="AlphaFoldDB" id="A0AAV5W201"/>
<dbReference type="Pfam" id="PF03298">
    <property type="entry name" value="Stanniocalcin"/>
    <property type="match status" value="1"/>
</dbReference>
<evidence type="ECO:0000256" key="1">
    <source>
        <dbReference type="ARBA" id="ARBA00008693"/>
    </source>
</evidence>
<reference evidence="5" key="1">
    <citation type="submission" date="2023-10" db="EMBL/GenBank/DDBJ databases">
        <title>Genome assembly of Pristionchus species.</title>
        <authorList>
            <person name="Yoshida K."/>
            <person name="Sommer R.J."/>
        </authorList>
    </citation>
    <scope>NUCLEOTIDE SEQUENCE</scope>
    <source>
        <strain evidence="5">RS5133</strain>
    </source>
</reference>
<dbReference type="EMBL" id="BTSY01000004">
    <property type="protein sequence ID" value="GMT24728.1"/>
    <property type="molecule type" value="Genomic_DNA"/>
</dbReference>
<dbReference type="GO" id="GO:0005615">
    <property type="term" value="C:extracellular space"/>
    <property type="evidence" value="ECO:0007669"/>
    <property type="project" value="TreeGrafter"/>
</dbReference>
<keyword evidence="4" id="KW-1015">Disulfide bond</keyword>
<comment type="similarity">
    <text evidence="1">Belongs to the stanniocalcin family.</text>
</comment>
<feature type="non-terminal residue" evidence="5">
    <location>
        <position position="1"/>
    </location>
</feature>
<keyword evidence="6" id="KW-1185">Reference proteome</keyword>
<evidence type="ECO:0000313" key="5">
    <source>
        <dbReference type="EMBL" id="GMT24728.1"/>
    </source>
</evidence>
<evidence type="ECO:0000256" key="3">
    <source>
        <dbReference type="ARBA" id="ARBA00022702"/>
    </source>
</evidence>
<evidence type="ECO:0000256" key="2">
    <source>
        <dbReference type="ARBA" id="ARBA00011748"/>
    </source>
</evidence>